<gene>
    <name evidence="1" type="ORF">BQ8482_220039</name>
</gene>
<name>A0A2P9AL51_9HYPH</name>
<evidence type="ECO:0000313" key="1">
    <source>
        <dbReference type="EMBL" id="SJM31868.1"/>
    </source>
</evidence>
<accession>A0A2P9AL51</accession>
<protein>
    <submittedName>
        <fullName evidence="1">Uncharacterized protein</fullName>
    </submittedName>
</protein>
<sequence>MRTRCTVGLTTFAVSAHLMDDRVLVRVNH</sequence>
<organism evidence="1 2">
    <name type="scientific">Mesorhizobium delmotii</name>
    <dbReference type="NCBI Taxonomy" id="1631247"/>
    <lineage>
        <taxon>Bacteria</taxon>
        <taxon>Pseudomonadati</taxon>
        <taxon>Pseudomonadota</taxon>
        <taxon>Alphaproteobacteria</taxon>
        <taxon>Hyphomicrobiales</taxon>
        <taxon>Phyllobacteriaceae</taxon>
        <taxon>Mesorhizobium</taxon>
    </lineage>
</organism>
<proteinExistence type="predicted"/>
<evidence type="ECO:0000313" key="2">
    <source>
        <dbReference type="Proteomes" id="UP000245698"/>
    </source>
</evidence>
<reference evidence="2" key="1">
    <citation type="submission" date="2016-12" db="EMBL/GenBank/DDBJ databases">
        <authorList>
            <person name="Brunel B."/>
        </authorList>
    </citation>
    <scope>NUCLEOTIDE SEQUENCE [LARGE SCALE GENOMIC DNA]</scope>
</reference>
<dbReference type="AlphaFoldDB" id="A0A2P9AL51"/>
<dbReference type="Proteomes" id="UP000245698">
    <property type="component" value="Unassembled WGS sequence"/>
</dbReference>
<keyword evidence="2" id="KW-1185">Reference proteome</keyword>
<dbReference type="EMBL" id="FUIG01000029">
    <property type="protein sequence ID" value="SJM31868.1"/>
    <property type="molecule type" value="Genomic_DNA"/>
</dbReference>